<sequence length="450" mass="48792">MTMLSDDQQAMVRAPFARQAGRAERVGVEVEAGVVDPRTGVSRPYHGERGVGALLELIMSRWGGAPVRQGGHIVGLKRSDGVEIALESGCALEYASAPDRSLARLVDRVNADMSALAAIAADLDVALLSGAVLPFDRREDVHWAPKPRVPLMLAYFDREIGPGSLGWAAMAQIISIQTTLDYLDEEDLARKFLMANAVSPLVAALFANSPLHGGALTGALSRRIQIWSGVDPSRVGVFRHCFGGRDVVDGVVAWLLALPPIYRNGPGGEARAVPPGMSFGRLLAEGYGDGTRPGPADWTSMLATTWPYVRLRETLELRIGDGSFQRDWASGPALWVGLGYDRRSCEEALELMGGYTLEEHVRAYEEVAVRGLAARIGGDSVYDLCGDLVRIARDGLKRRVGYGLEPDRVLGFLDPLEEVLRSGATPAERLAARWAADPSPARYVQLHRYR</sequence>
<dbReference type="GO" id="GO:0005524">
    <property type="term" value="F:ATP binding"/>
    <property type="evidence" value="ECO:0007669"/>
    <property type="project" value="UniProtKB-UniRule"/>
</dbReference>
<dbReference type="InterPro" id="IPR035434">
    <property type="entry name" value="GCL_bact_plant"/>
</dbReference>
<reference evidence="6 7" key="1">
    <citation type="submission" date="2020-08" db="EMBL/GenBank/DDBJ databases">
        <title>Genomic Encyclopedia of Type Strains, Phase IV (KMG-IV): sequencing the most valuable type-strain genomes for metagenomic binning, comparative biology and taxonomic classification.</title>
        <authorList>
            <person name="Goeker M."/>
        </authorList>
    </citation>
    <scope>NUCLEOTIDE SEQUENCE [LARGE SCALE GENOMIC DNA]</scope>
    <source>
        <strain evidence="6 7">DSM 45615</strain>
    </source>
</reference>
<dbReference type="InterPro" id="IPR006336">
    <property type="entry name" value="GCS2"/>
</dbReference>
<evidence type="ECO:0000256" key="3">
    <source>
        <dbReference type="ARBA" id="ARBA00022840"/>
    </source>
</evidence>
<comment type="similarity">
    <text evidence="5">Belongs to the glutamate--cysteine ligase type 2 family. EgtA subfamily.</text>
</comment>
<keyword evidence="7" id="KW-1185">Reference proteome</keyword>
<dbReference type="SUPFAM" id="SSF55931">
    <property type="entry name" value="Glutamine synthetase/guanido kinase"/>
    <property type="match status" value="1"/>
</dbReference>
<proteinExistence type="inferred from homology"/>
<keyword evidence="3 5" id="KW-0067">ATP-binding</keyword>
<organism evidence="6 7">
    <name type="scientific">Thermocatellispora tengchongensis</name>
    <dbReference type="NCBI Taxonomy" id="1073253"/>
    <lineage>
        <taxon>Bacteria</taxon>
        <taxon>Bacillati</taxon>
        <taxon>Actinomycetota</taxon>
        <taxon>Actinomycetes</taxon>
        <taxon>Streptosporangiales</taxon>
        <taxon>Streptosporangiaceae</taxon>
        <taxon>Thermocatellispora</taxon>
    </lineage>
</organism>
<comment type="catalytic activity">
    <reaction evidence="4 5">
        <text>L-cysteine + L-glutamate + ATP = gamma-L-glutamyl-L-cysteine + ADP + phosphate + H(+)</text>
        <dbReference type="Rhea" id="RHEA:13285"/>
        <dbReference type="ChEBI" id="CHEBI:15378"/>
        <dbReference type="ChEBI" id="CHEBI:29985"/>
        <dbReference type="ChEBI" id="CHEBI:30616"/>
        <dbReference type="ChEBI" id="CHEBI:35235"/>
        <dbReference type="ChEBI" id="CHEBI:43474"/>
        <dbReference type="ChEBI" id="CHEBI:58173"/>
        <dbReference type="ChEBI" id="CHEBI:456216"/>
        <dbReference type="EC" id="6.3.2.2"/>
    </reaction>
</comment>
<dbReference type="Proteomes" id="UP000578449">
    <property type="component" value="Unassembled WGS sequence"/>
</dbReference>
<protein>
    <recommendedName>
        <fullName evidence="5">Glutamate--cysteine ligase</fullName>
        <ecNumber evidence="5">6.3.2.2</ecNumber>
    </recommendedName>
</protein>
<keyword evidence="2 5" id="KW-0547">Nucleotide-binding</keyword>
<evidence type="ECO:0000256" key="5">
    <source>
        <dbReference type="PIRNR" id="PIRNR017901"/>
    </source>
</evidence>
<dbReference type="Gene3D" id="3.30.590.20">
    <property type="match status" value="1"/>
</dbReference>
<dbReference type="RefSeq" id="WP_185048755.1">
    <property type="nucleotide sequence ID" value="NZ_BAABIX010000028.1"/>
</dbReference>
<keyword evidence="1 5" id="KW-0436">Ligase</keyword>
<dbReference type="EC" id="6.3.2.2" evidence="5"/>
<dbReference type="GO" id="GO:0006750">
    <property type="term" value="P:glutathione biosynthetic process"/>
    <property type="evidence" value="ECO:0007669"/>
    <property type="project" value="UniProtKB-UniRule"/>
</dbReference>
<evidence type="ECO:0000313" key="7">
    <source>
        <dbReference type="Proteomes" id="UP000578449"/>
    </source>
</evidence>
<comment type="caution">
    <text evidence="6">The sequence shown here is derived from an EMBL/GenBank/DDBJ whole genome shotgun (WGS) entry which is preliminary data.</text>
</comment>
<evidence type="ECO:0000256" key="2">
    <source>
        <dbReference type="ARBA" id="ARBA00022741"/>
    </source>
</evidence>
<dbReference type="AlphaFoldDB" id="A0A840NYV5"/>
<evidence type="ECO:0000313" key="6">
    <source>
        <dbReference type="EMBL" id="MBB5131949.1"/>
    </source>
</evidence>
<dbReference type="InterPro" id="IPR014746">
    <property type="entry name" value="Gln_synth/guanido_kin_cat_dom"/>
</dbReference>
<dbReference type="PIRSF" id="PIRSF017901">
    <property type="entry name" value="GCL"/>
    <property type="match status" value="1"/>
</dbReference>
<dbReference type="PANTHER" id="PTHR34378">
    <property type="entry name" value="GLUTAMATE--CYSTEINE LIGASE, CHLOROPLASTIC"/>
    <property type="match status" value="1"/>
</dbReference>
<dbReference type="Pfam" id="PF04107">
    <property type="entry name" value="GCS2"/>
    <property type="match status" value="1"/>
</dbReference>
<evidence type="ECO:0000256" key="4">
    <source>
        <dbReference type="ARBA" id="ARBA00048819"/>
    </source>
</evidence>
<dbReference type="GO" id="GO:0004357">
    <property type="term" value="F:glutamate-cysteine ligase activity"/>
    <property type="evidence" value="ECO:0007669"/>
    <property type="project" value="UniProtKB-UniRule"/>
</dbReference>
<comment type="function">
    <text evidence="5">Catalyzes the synthesis of gamma-glutamylcysteine (gamma-GC).</text>
</comment>
<dbReference type="EMBL" id="JACHGN010000003">
    <property type="protein sequence ID" value="MBB5131949.1"/>
    <property type="molecule type" value="Genomic_DNA"/>
</dbReference>
<accession>A0A840NYV5</accession>
<name>A0A840NYV5_9ACTN</name>
<gene>
    <name evidence="6" type="ORF">HNP84_001662</name>
</gene>
<evidence type="ECO:0000256" key="1">
    <source>
        <dbReference type="ARBA" id="ARBA00022598"/>
    </source>
</evidence>
<dbReference type="PANTHER" id="PTHR34378:SF1">
    <property type="entry name" value="GLUTAMATE--CYSTEINE LIGASE, CHLOROPLASTIC"/>
    <property type="match status" value="1"/>
</dbReference>